<proteinExistence type="predicted"/>
<sequence>MNGYILTTTKNTYGWVEYDNDISLDYKEFLKGERLLYKDLPLFYNIPKSSNLKKIRSAVLLESTGPELVCRQFKEILETQVRDIQFFDVDLFCGNEKIDGFYAINVLHLIKCIDLENSEFRLMNFDRDNPDYMFYYMKLRKNLFDNNKADIVRCEEMHRSIVVSEKIKAALFAAGLKGLQFSDSIDMTPKERTIYEKI</sequence>
<feature type="domain" description="Immunity MXAN-0049 protein" evidence="1">
    <location>
        <begin position="40"/>
        <end position="183"/>
    </location>
</feature>
<dbReference type="Proteomes" id="UP000198427">
    <property type="component" value="Unassembled WGS sequence"/>
</dbReference>
<comment type="caution">
    <text evidence="2">The sequence shown here is derived from an EMBL/GenBank/DDBJ whole genome shotgun (WGS) entry which is preliminary data.</text>
</comment>
<dbReference type="Pfam" id="PF07791">
    <property type="entry name" value="Imm11"/>
    <property type="match status" value="1"/>
</dbReference>
<evidence type="ECO:0000259" key="1">
    <source>
        <dbReference type="Pfam" id="PF07791"/>
    </source>
</evidence>
<gene>
    <name evidence="2" type="ORF">SAMN06265364_14710</name>
</gene>
<protein>
    <recommendedName>
        <fullName evidence="1">Immunity MXAN-0049 protein domain-containing protein</fullName>
    </recommendedName>
</protein>
<dbReference type="AlphaFoldDB" id="A0AA94LM06"/>
<evidence type="ECO:0000313" key="2">
    <source>
        <dbReference type="EMBL" id="SNS13198.1"/>
    </source>
</evidence>
<dbReference type="GeneID" id="94030031"/>
<keyword evidence="3" id="KW-1185">Reference proteome</keyword>
<accession>A0AA94LM06</accession>
<reference evidence="2 3" key="1">
    <citation type="submission" date="2017-06" db="EMBL/GenBank/DDBJ databases">
        <authorList>
            <person name="Varghese N."/>
            <person name="Submissions S."/>
        </authorList>
    </citation>
    <scope>NUCLEOTIDE SEQUENCE [LARGE SCALE GENOMIC DNA]</scope>
    <source>
        <strain evidence="2 3">DSM 26989</strain>
    </source>
</reference>
<dbReference type="EMBL" id="FZNZ01000047">
    <property type="protein sequence ID" value="SNS13198.1"/>
    <property type="molecule type" value="Genomic_DNA"/>
</dbReference>
<evidence type="ECO:0000313" key="3">
    <source>
        <dbReference type="Proteomes" id="UP000198427"/>
    </source>
</evidence>
<dbReference type="RefSeq" id="WP_240616318.1">
    <property type="nucleotide sequence ID" value="NZ_CP023864.1"/>
</dbReference>
<name>A0AA94LM06_9BACT</name>
<dbReference type="InterPro" id="IPR012433">
    <property type="entry name" value="Imm11"/>
</dbReference>
<organism evidence="2 3">
    <name type="scientific">Prevotella jejuni</name>
    <dbReference type="NCBI Taxonomy" id="1177574"/>
    <lineage>
        <taxon>Bacteria</taxon>
        <taxon>Pseudomonadati</taxon>
        <taxon>Bacteroidota</taxon>
        <taxon>Bacteroidia</taxon>
        <taxon>Bacteroidales</taxon>
        <taxon>Prevotellaceae</taxon>
        <taxon>Prevotella</taxon>
    </lineage>
</organism>